<feature type="compositionally biased region" description="Low complexity" evidence="8">
    <location>
        <begin position="1144"/>
        <end position="1175"/>
    </location>
</feature>
<evidence type="ECO:0000256" key="5">
    <source>
        <dbReference type="ARBA" id="ARBA00022741"/>
    </source>
</evidence>
<dbReference type="EMBL" id="CAMXCT030000156">
    <property type="protein sequence ID" value="CAL4762068.1"/>
    <property type="molecule type" value="Genomic_DNA"/>
</dbReference>
<dbReference type="EC" id="2.7.2.3" evidence="3"/>
<dbReference type="InterPro" id="IPR015824">
    <property type="entry name" value="Phosphoglycerate_kinase_N"/>
</dbReference>
<evidence type="ECO:0000313" key="10">
    <source>
        <dbReference type="EMBL" id="CAL1128131.1"/>
    </source>
</evidence>
<reference evidence="10" key="2">
    <citation type="submission" date="2024-04" db="EMBL/GenBank/DDBJ databases">
        <authorList>
            <person name="Chen Y."/>
            <person name="Shah S."/>
            <person name="Dougan E. K."/>
            <person name="Thang M."/>
            <person name="Chan C."/>
        </authorList>
    </citation>
    <scope>NUCLEOTIDE SEQUENCE [LARGE SCALE GENOMIC DNA]</scope>
</reference>
<dbReference type="Proteomes" id="UP001152797">
    <property type="component" value="Unassembled WGS sequence"/>
</dbReference>
<evidence type="ECO:0000256" key="2">
    <source>
        <dbReference type="ARBA" id="ARBA00008982"/>
    </source>
</evidence>
<dbReference type="SUPFAM" id="SSF53748">
    <property type="entry name" value="Phosphoglycerate kinase"/>
    <property type="match status" value="1"/>
</dbReference>
<protein>
    <recommendedName>
        <fullName evidence="3">phosphoglycerate kinase</fullName>
        <ecNumber evidence="3">2.7.2.3</ecNumber>
    </recommendedName>
</protein>
<keyword evidence="7" id="KW-0067">ATP-binding</keyword>
<feature type="region of interest" description="Disordered" evidence="8">
    <location>
        <begin position="471"/>
        <end position="515"/>
    </location>
</feature>
<dbReference type="InterPro" id="IPR013783">
    <property type="entry name" value="Ig-like_fold"/>
</dbReference>
<gene>
    <name evidence="9" type="ORF">C1SCF055_LOCUS3132</name>
</gene>
<evidence type="ECO:0000313" key="9">
    <source>
        <dbReference type="EMBL" id="CAI3974756.1"/>
    </source>
</evidence>
<dbReference type="EMBL" id="CAMXCT020000156">
    <property type="protein sequence ID" value="CAL1128131.1"/>
    <property type="molecule type" value="Genomic_DNA"/>
</dbReference>
<evidence type="ECO:0000256" key="6">
    <source>
        <dbReference type="ARBA" id="ARBA00022777"/>
    </source>
</evidence>
<evidence type="ECO:0000256" key="4">
    <source>
        <dbReference type="ARBA" id="ARBA00022679"/>
    </source>
</evidence>
<comment type="similarity">
    <text evidence="2">Belongs to the phosphoglycerate kinase family.</text>
</comment>
<feature type="compositionally biased region" description="Basic and acidic residues" evidence="8">
    <location>
        <begin position="1276"/>
        <end position="1294"/>
    </location>
</feature>
<dbReference type="InterPro" id="IPR032707">
    <property type="entry name" value="MYCBPAP"/>
</dbReference>
<accession>A0A9P1BMX1</accession>
<keyword evidence="11" id="KW-1185">Reference proteome</keyword>
<keyword evidence="6" id="KW-0418">Kinase</keyword>
<feature type="region of interest" description="Disordered" evidence="8">
    <location>
        <begin position="1"/>
        <end position="39"/>
    </location>
</feature>
<comment type="cofactor">
    <cofactor evidence="1">
        <name>Mg(2+)</name>
        <dbReference type="ChEBI" id="CHEBI:18420"/>
    </cofactor>
</comment>
<evidence type="ECO:0000256" key="7">
    <source>
        <dbReference type="ARBA" id="ARBA00022840"/>
    </source>
</evidence>
<evidence type="ECO:0000256" key="3">
    <source>
        <dbReference type="ARBA" id="ARBA00013061"/>
    </source>
</evidence>
<comment type="caution">
    <text evidence="9">The sequence shown here is derived from an EMBL/GenBank/DDBJ whole genome shotgun (WGS) entry which is preliminary data.</text>
</comment>
<dbReference type="GO" id="GO:0005524">
    <property type="term" value="F:ATP binding"/>
    <property type="evidence" value="ECO:0007669"/>
    <property type="project" value="UniProtKB-KW"/>
</dbReference>
<feature type="region of interest" description="Disordered" evidence="8">
    <location>
        <begin position="1144"/>
        <end position="1198"/>
    </location>
</feature>
<dbReference type="OrthoDB" id="10263316at2759"/>
<keyword evidence="4" id="KW-0808">Transferase</keyword>
<evidence type="ECO:0000256" key="8">
    <source>
        <dbReference type="SAM" id="MobiDB-lite"/>
    </source>
</evidence>
<dbReference type="InterPro" id="IPR036043">
    <property type="entry name" value="Phosphoglycerate_kinase_sf"/>
</dbReference>
<organism evidence="9">
    <name type="scientific">Cladocopium goreaui</name>
    <dbReference type="NCBI Taxonomy" id="2562237"/>
    <lineage>
        <taxon>Eukaryota</taxon>
        <taxon>Sar</taxon>
        <taxon>Alveolata</taxon>
        <taxon>Dinophyceae</taxon>
        <taxon>Suessiales</taxon>
        <taxon>Symbiodiniaceae</taxon>
        <taxon>Cladocopium</taxon>
    </lineage>
</organism>
<keyword evidence="5" id="KW-0547">Nucleotide-binding</keyword>
<feature type="compositionally biased region" description="Pro residues" evidence="8">
    <location>
        <begin position="1"/>
        <end position="16"/>
    </location>
</feature>
<proteinExistence type="inferred from homology"/>
<dbReference type="EMBL" id="CAMXCT010000156">
    <property type="protein sequence ID" value="CAI3974756.1"/>
    <property type="molecule type" value="Genomic_DNA"/>
</dbReference>
<evidence type="ECO:0000256" key="1">
    <source>
        <dbReference type="ARBA" id="ARBA00001946"/>
    </source>
</evidence>
<feature type="compositionally biased region" description="Acidic residues" evidence="8">
    <location>
        <begin position="1248"/>
        <end position="1275"/>
    </location>
</feature>
<sequence length="1351" mass="148030">MPPLPPQQGIFPPPSPMKASPSTQVMQAASKGKERKTVSLKTRTLEEQIVAGRYERALDRWGQQQQEWEKFRHLAARKTGRDKEELVVTRAEEHRERLEVMELLDRATPDEIKSGGFNWYHSLRGEGTRFIQIGNMFSGLYLPMKLHKENYVHEIIRKPLMVDLTTARHAAEASGRRRPRSWRDDEYLLTRIRKYGGRMKEMAPGLLEYDEILEPEVKSLHPSAAAEPGSGRPEEELMAALTEEGGMAEPAWQFEQDELAGAGMVPTEGPHAEVSPAKLHFQADVKRQSAQTLRLRNTGTAVVQFEWVQNLPEQSFQESILPQDGTPYFTCHQTSGRILPGEVVQTMFSFTADKPGTFTSSWCLKTYPELKEPITQLAMNASATLGDLHWERRSALQEFIKKEQTISLASELAEDIVEAVRLQPPPLPPLSEPAVQERLFEEVNAADGLFWSPQTWDTLSALREQVESMVPARKQTDEGAKIPTFVPRPGRGHAPKPKVEPPSAAEPLPPLESLGVPSISRMRQQLDQLPGTEPGAEKPAEKFEVMRQLERAGRTARQCPLERSPVWWMAYETVMEIALTVPSKWAATRQRNGLEPVPFLAPPEDDASPGELEQYNLKLEERKSKLAPEEKEAEVRDIFCRGFAKNKFGPACGRFGAVAKEASLTTRMTRAGTFSLGDRLRPHLGRLSSEAIEMASNVVLYELDMGFMVPPLASDGEERPSLILQGSDLELLKQRLRGVVSVLESVPLAVLVTVHLGEPKPDKPKEDPEAEVTELQEVQLRMAGLATVEPIMEILREVVGSAATSCEFVPHEVLLGSNAEFAQKVRNEDVEGKVFLLENMSAVAEETGVRRTWFSPPPVEGQTGETEMEVALHRLPWASREGWAARVFRDIQPESLVQDSLCQSCQSMTLSTGLWPRAPQRVVGPSIEVELAAFLDALQLPIRATAAEEEAARAELEQSVVDDDGKAAAPAPLLIVLGGGDFGREEVLLKKLELLIGLSRLAQYEKGGVHIMAAGELAPALLGGVLGMPMGDGLSLDGAIKAALREALLEVMRTGVAISLPLDVVCQAEGEEPPAEAKESGNGIVVPLAESWKEAAKQPPVFLGVADGCDCYIELDVTHGILKLRSREDDAAAVAEVVPDAGGAADVAPEADAPADAADADAPADPADPAEAADAAPPPVPPECFPGGVPSPWRVKDVGPATGEQLRMLLRRSRGALWNGSLGRCEEGFEKGTQDFVAMLESRLTGAGEDEEDEEDEEEAEDEEAEDEEGEEESGDGEKEEQVRKDSKPKERRAEFEMAAVLGRDSRKLLENFAENPANVPFISSTGEGLLQILRGGTVPGLQACDSKKPV</sequence>
<reference evidence="9" key="1">
    <citation type="submission" date="2022-10" db="EMBL/GenBank/DDBJ databases">
        <authorList>
            <person name="Chen Y."/>
            <person name="Dougan E. K."/>
            <person name="Chan C."/>
            <person name="Rhodes N."/>
            <person name="Thang M."/>
        </authorList>
    </citation>
    <scope>NUCLEOTIDE SEQUENCE</scope>
</reference>
<dbReference type="Gene3D" id="3.40.50.1260">
    <property type="entry name" value="Phosphoglycerate kinase, N-terminal domain"/>
    <property type="match status" value="1"/>
</dbReference>
<feature type="compositionally biased region" description="Low complexity" evidence="8">
    <location>
        <begin position="501"/>
        <end position="514"/>
    </location>
</feature>
<name>A0A9P1BMX1_9DINO</name>
<feature type="region of interest" description="Disordered" evidence="8">
    <location>
        <begin position="1245"/>
        <end position="1294"/>
    </location>
</feature>
<dbReference type="Gene3D" id="2.60.40.10">
    <property type="entry name" value="Immunoglobulins"/>
    <property type="match status" value="1"/>
</dbReference>
<dbReference type="GO" id="GO:0004618">
    <property type="term" value="F:phosphoglycerate kinase activity"/>
    <property type="evidence" value="ECO:0007669"/>
    <property type="project" value="UniProtKB-EC"/>
</dbReference>
<dbReference type="PANTHER" id="PTHR48421">
    <property type="entry name" value="MYCBP-ASSOCIATED PROTEIN"/>
    <property type="match status" value="1"/>
</dbReference>
<dbReference type="Pfam" id="PF14646">
    <property type="entry name" value="MYCBPAP"/>
    <property type="match status" value="1"/>
</dbReference>
<dbReference type="PANTHER" id="PTHR48421:SF1">
    <property type="entry name" value="MYCBP-ASSOCIATED PROTEIN"/>
    <property type="match status" value="1"/>
</dbReference>
<evidence type="ECO:0000313" key="11">
    <source>
        <dbReference type="Proteomes" id="UP001152797"/>
    </source>
</evidence>
<dbReference type="GO" id="GO:0006096">
    <property type="term" value="P:glycolytic process"/>
    <property type="evidence" value="ECO:0007669"/>
    <property type="project" value="InterPro"/>
</dbReference>